<protein>
    <submittedName>
        <fullName evidence="1">Uncharacterized protein</fullName>
    </submittedName>
</protein>
<accession>A0AA52ECY2</accession>
<dbReference type="Proteomes" id="UP001268683">
    <property type="component" value="Chromosome"/>
</dbReference>
<dbReference type="AlphaFoldDB" id="A0AA52ECY2"/>
<dbReference type="EMBL" id="CP123872">
    <property type="protein sequence ID" value="WND01408.1"/>
    <property type="molecule type" value="Genomic_DNA"/>
</dbReference>
<proteinExistence type="predicted"/>
<reference evidence="1" key="1">
    <citation type="submission" date="2023-04" db="EMBL/GenBank/DDBJ databases">
        <title>Complete genome sequence of Temperatibacter marinus.</title>
        <authorList>
            <person name="Rong J.-C."/>
            <person name="Yi M.-L."/>
            <person name="Zhao Q."/>
        </authorList>
    </citation>
    <scope>NUCLEOTIDE SEQUENCE</scope>
    <source>
        <strain evidence="1">NBRC 110045</strain>
    </source>
</reference>
<evidence type="ECO:0000313" key="2">
    <source>
        <dbReference type="Proteomes" id="UP001268683"/>
    </source>
</evidence>
<name>A0AA52ECY2_9PROT</name>
<sequence>MAEKDQKTNDTQKKAEMFLELWRLNLSLWAHENPESVQAILMEKGIAMTNLMEKKGD</sequence>
<dbReference type="RefSeq" id="WP_310797236.1">
    <property type="nucleotide sequence ID" value="NZ_CP123872.1"/>
</dbReference>
<evidence type="ECO:0000313" key="1">
    <source>
        <dbReference type="EMBL" id="WND01408.1"/>
    </source>
</evidence>
<organism evidence="1 2">
    <name type="scientific">Temperatibacter marinus</name>
    <dbReference type="NCBI Taxonomy" id="1456591"/>
    <lineage>
        <taxon>Bacteria</taxon>
        <taxon>Pseudomonadati</taxon>
        <taxon>Pseudomonadota</taxon>
        <taxon>Alphaproteobacteria</taxon>
        <taxon>Kordiimonadales</taxon>
        <taxon>Temperatibacteraceae</taxon>
        <taxon>Temperatibacter</taxon>
    </lineage>
</organism>
<dbReference type="KEGG" id="tmk:QGN29_07535"/>
<keyword evidence="2" id="KW-1185">Reference proteome</keyword>
<gene>
    <name evidence="1" type="ORF">QGN29_07535</name>
</gene>